<dbReference type="Gene3D" id="3.80.10.10">
    <property type="entry name" value="Ribonuclease Inhibitor"/>
    <property type="match status" value="1"/>
</dbReference>
<organism evidence="1 2">
    <name type="scientific">Somion occarium</name>
    <dbReference type="NCBI Taxonomy" id="3059160"/>
    <lineage>
        <taxon>Eukaryota</taxon>
        <taxon>Fungi</taxon>
        <taxon>Dikarya</taxon>
        <taxon>Basidiomycota</taxon>
        <taxon>Agaricomycotina</taxon>
        <taxon>Agaricomycetes</taxon>
        <taxon>Polyporales</taxon>
        <taxon>Cerrenaceae</taxon>
        <taxon>Somion</taxon>
    </lineage>
</organism>
<proteinExistence type="predicted"/>
<sequence length="523" mass="59430">MKRNAVHRCLLINEILERIADYTTGILGQEKVTVQSLALSCRAFSSPSLDVLWRNLHGIYPLQRVLQLRSHLEDESASDIDNKAITRVPGPDDWRRFYKYANRVRHLTHLLLDPVDAVTLQCWSIHKPHRHLLPNIQGLVWVDPRTEYSLFPSLFIGPSLTDVTVHVVSDGEALHLWDTLRYSAPRLRKVFVHLADFDTSPISLNAYHQAIRSWSNLTQLELLENPRVFPLQTEAIVYLSQLPSLDTLEISLADDFDLSILSEGMPNAFFSSISTLALEIPNFGVLRAVGVILEKMPSQKLRHHRIMLVEQPTAAEIGRYLQAVARHIHLVSFSLSHDEDMTFKMSADYELKGEILAPLFGLHLLENFEVSTFPIRFSRETLIKMAESWPNIIDFHCPTDDVDHGHIPEISLADLEILATKCPKLSTLALPLDMTPPPPETLPSRRPIRDRCTSLNKTLMLYIGKSIVRNPLDVAAFLTSLFPHVRVWDKQGRWDPARSDGLAQLNSAISAFKFVREQERLAA</sequence>
<keyword evidence="2" id="KW-1185">Reference proteome</keyword>
<evidence type="ECO:0000313" key="1">
    <source>
        <dbReference type="EMBL" id="CAL1714283.1"/>
    </source>
</evidence>
<dbReference type="Proteomes" id="UP001497453">
    <property type="component" value="Chromosome 8"/>
</dbReference>
<name>A0ABP1E4Z9_9APHY</name>
<dbReference type="EMBL" id="OZ037951">
    <property type="protein sequence ID" value="CAL1714283.1"/>
    <property type="molecule type" value="Genomic_DNA"/>
</dbReference>
<reference evidence="2" key="1">
    <citation type="submission" date="2024-04" db="EMBL/GenBank/DDBJ databases">
        <authorList>
            <person name="Shaw F."/>
            <person name="Minotto A."/>
        </authorList>
    </citation>
    <scope>NUCLEOTIDE SEQUENCE [LARGE SCALE GENOMIC DNA]</scope>
</reference>
<protein>
    <recommendedName>
        <fullName evidence="3">F-box domain-containing protein</fullName>
    </recommendedName>
</protein>
<accession>A0ABP1E4Z9</accession>
<evidence type="ECO:0000313" key="2">
    <source>
        <dbReference type="Proteomes" id="UP001497453"/>
    </source>
</evidence>
<dbReference type="InterPro" id="IPR032675">
    <property type="entry name" value="LRR_dom_sf"/>
</dbReference>
<gene>
    <name evidence="1" type="ORF">GFSPODELE1_LOCUS9699</name>
</gene>
<evidence type="ECO:0008006" key="3">
    <source>
        <dbReference type="Google" id="ProtNLM"/>
    </source>
</evidence>